<dbReference type="Pfam" id="PF13411">
    <property type="entry name" value="MerR_1"/>
    <property type="match status" value="1"/>
</dbReference>
<name>A0ABW5P6R8_9BACL</name>
<keyword evidence="5" id="KW-0175">Coiled coil</keyword>
<evidence type="ECO:0000256" key="2">
    <source>
        <dbReference type="ARBA" id="ARBA00023015"/>
    </source>
</evidence>
<dbReference type="InterPro" id="IPR011256">
    <property type="entry name" value="Reg_factor_effector_dom_sf"/>
</dbReference>
<dbReference type="Gene3D" id="3.20.80.10">
    <property type="entry name" value="Regulatory factor, effector binding domain"/>
    <property type="match status" value="1"/>
</dbReference>
<dbReference type="SMART" id="SM00871">
    <property type="entry name" value="AraC_E_bind"/>
    <property type="match status" value="1"/>
</dbReference>
<evidence type="ECO:0000256" key="3">
    <source>
        <dbReference type="ARBA" id="ARBA00023125"/>
    </source>
</evidence>
<reference evidence="8" key="1">
    <citation type="journal article" date="2019" name="Int. J. Syst. Evol. Microbiol.">
        <title>The Global Catalogue of Microorganisms (GCM) 10K type strain sequencing project: providing services to taxonomists for standard genome sequencing and annotation.</title>
        <authorList>
            <consortium name="The Broad Institute Genomics Platform"/>
            <consortium name="The Broad Institute Genome Sequencing Center for Infectious Disease"/>
            <person name="Wu L."/>
            <person name="Ma J."/>
        </authorList>
    </citation>
    <scope>NUCLEOTIDE SEQUENCE [LARGE SCALE GENOMIC DNA]</scope>
    <source>
        <strain evidence="8">KCTC 3950</strain>
    </source>
</reference>
<dbReference type="Gene3D" id="1.10.1660.10">
    <property type="match status" value="1"/>
</dbReference>
<comment type="caution">
    <text evidence="7">The sequence shown here is derived from an EMBL/GenBank/DDBJ whole genome shotgun (WGS) entry which is preliminary data.</text>
</comment>
<dbReference type="Pfam" id="PF06445">
    <property type="entry name" value="GyrI-like"/>
    <property type="match status" value="1"/>
</dbReference>
<dbReference type="PANTHER" id="PTHR30204">
    <property type="entry name" value="REDOX-CYCLING DRUG-SENSING TRANSCRIPTIONAL ACTIVATOR SOXR"/>
    <property type="match status" value="1"/>
</dbReference>
<dbReference type="EMBL" id="JBHUME010000002">
    <property type="protein sequence ID" value="MFD2610890.1"/>
    <property type="molecule type" value="Genomic_DNA"/>
</dbReference>
<dbReference type="Proteomes" id="UP001597541">
    <property type="component" value="Unassembled WGS sequence"/>
</dbReference>
<keyword evidence="1" id="KW-0678">Repressor</keyword>
<organism evidence="7 8">
    <name type="scientific">Paenibacillus gansuensis</name>
    <dbReference type="NCBI Taxonomy" id="306542"/>
    <lineage>
        <taxon>Bacteria</taxon>
        <taxon>Bacillati</taxon>
        <taxon>Bacillota</taxon>
        <taxon>Bacilli</taxon>
        <taxon>Bacillales</taxon>
        <taxon>Paenibacillaceae</taxon>
        <taxon>Paenibacillus</taxon>
    </lineage>
</organism>
<feature type="coiled-coil region" evidence="5">
    <location>
        <begin position="81"/>
        <end position="108"/>
    </location>
</feature>
<keyword evidence="4" id="KW-0804">Transcription</keyword>
<evidence type="ECO:0000313" key="8">
    <source>
        <dbReference type="Proteomes" id="UP001597541"/>
    </source>
</evidence>
<dbReference type="InterPro" id="IPR009061">
    <property type="entry name" value="DNA-bd_dom_put_sf"/>
</dbReference>
<keyword evidence="3" id="KW-0238">DNA-binding</keyword>
<accession>A0ABW5P6R8</accession>
<dbReference type="CDD" id="cd01107">
    <property type="entry name" value="HTH_BmrR"/>
    <property type="match status" value="1"/>
</dbReference>
<evidence type="ECO:0000259" key="6">
    <source>
        <dbReference type="PROSITE" id="PS50937"/>
    </source>
</evidence>
<evidence type="ECO:0000256" key="1">
    <source>
        <dbReference type="ARBA" id="ARBA00022491"/>
    </source>
</evidence>
<dbReference type="SMART" id="SM00422">
    <property type="entry name" value="HTH_MERR"/>
    <property type="match status" value="1"/>
</dbReference>
<dbReference type="RefSeq" id="WP_377599041.1">
    <property type="nucleotide sequence ID" value="NZ_JBHUME010000002.1"/>
</dbReference>
<evidence type="ECO:0000256" key="5">
    <source>
        <dbReference type="SAM" id="Coils"/>
    </source>
</evidence>
<keyword evidence="2" id="KW-0805">Transcription regulation</keyword>
<dbReference type="InterPro" id="IPR010499">
    <property type="entry name" value="AraC_E-bd"/>
</dbReference>
<feature type="domain" description="HTH merR-type" evidence="6">
    <location>
        <begin position="1"/>
        <end position="71"/>
    </location>
</feature>
<evidence type="ECO:0000313" key="7">
    <source>
        <dbReference type="EMBL" id="MFD2610890.1"/>
    </source>
</evidence>
<evidence type="ECO:0000256" key="4">
    <source>
        <dbReference type="ARBA" id="ARBA00023163"/>
    </source>
</evidence>
<dbReference type="PANTHER" id="PTHR30204:SF69">
    <property type="entry name" value="MERR-FAMILY TRANSCRIPTIONAL REGULATOR"/>
    <property type="match status" value="1"/>
</dbReference>
<dbReference type="PROSITE" id="PS50937">
    <property type="entry name" value="HTH_MERR_2"/>
    <property type="match status" value="1"/>
</dbReference>
<dbReference type="InterPro" id="IPR029442">
    <property type="entry name" value="GyrI-like"/>
</dbReference>
<proteinExistence type="predicted"/>
<keyword evidence="8" id="KW-1185">Reference proteome</keyword>
<dbReference type="SUPFAM" id="SSF55136">
    <property type="entry name" value="Probable bacterial effector-binding domain"/>
    <property type="match status" value="1"/>
</dbReference>
<protein>
    <submittedName>
        <fullName evidence="7">GyrI-like domain-containing protein</fullName>
    </submittedName>
</protein>
<dbReference type="InterPro" id="IPR000551">
    <property type="entry name" value="MerR-type_HTH_dom"/>
</dbReference>
<dbReference type="InterPro" id="IPR047057">
    <property type="entry name" value="MerR_fam"/>
</dbReference>
<sequence>MLTVGQVARIFNITPKTLRHYDNIGLFSPASMGEENGYRYYTMEQLPELRYIVYLRSMGIGIETIMGLKGSGLLTNPQNIRALLEEHSEAIRAELEAKREKLKEVERMIDYISGIGGIPMEYRLVTKVEFRVTGMKWEPGTAESISQMWGRFLPREHEITGKVEPHIAYGVCVPREEGCILSYYAGYETETGAQVPEGMETITVPAQTYAVFIHKGTAEGISGTFELIYSTWLKQHGLEPVPGMDLEVYGERFYGPMSAESETEIYIPVAVQRG</sequence>
<dbReference type="SUPFAM" id="SSF46955">
    <property type="entry name" value="Putative DNA-binding domain"/>
    <property type="match status" value="1"/>
</dbReference>
<gene>
    <name evidence="7" type="ORF">ACFSUF_00470</name>
</gene>